<protein>
    <recommendedName>
        <fullName evidence="4">CarboxypepD_reg-like domain-containing protein</fullName>
    </recommendedName>
</protein>
<organism evidence="2 3">
    <name type="scientific">Parafilimonas terrae</name>
    <dbReference type="NCBI Taxonomy" id="1465490"/>
    <lineage>
        <taxon>Bacteria</taxon>
        <taxon>Pseudomonadati</taxon>
        <taxon>Bacteroidota</taxon>
        <taxon>Chitinophagia</taxon>
        <taxon>Chitinophagales</taxon>
        <taxon>Chitinophagaceae</taxon>
        <taxon>Parafilimonas</taxon>
    </lineage>
</organism>
<feature type="chain" id="PRO_5011751169" description="CarboxypepD_reg-like domain-containing protein" evidence="1">
    <location>
        <begin position="21"/>
        <end position="254"/>
    </location>
</feature>
<evidence type="ECO:0000313" key="3">
    <source>
        <dbReference type="Proteomes" id="UP000199031"/>
    </source>
</evidence>
<evidence type="ECO:0008006" key="4">
    <source>
        <dbReference type="Google" id="ProtNLM"/>
    </source>
</evidence>
<proteinExistence type="predicted"/>
<keyword evidence="3" id="KW-1185">Reference proteome</keyword>
<dbReference type="Proteomes" id="UP000199031">
    <property type="component" value="Unassembled WGS sequence"/>
</dbReference>
<sequence>MKPKLFFPCLFLLLTITVRSQVVISGTVSDYYSKAPLTAVTIQTVQGRHTISDSLGHYSIYVGRNDSVWFSYLNKQTQKYPSDTITHPQNFDIALYVDAKWLPEVKVQTRDYRFDSVTNREAYVKAFNYRKPGIRFSQSSPSAQSYVPGSVTAALDLDEIINAFRFRRNKQMLSFQQRLLQDEQDKYIDHRYTKYLVKRLTKLDSTELNSFMDFYRPSYEELQLMNDLELGYYIEQCYKNYMFLKRGRRTDFIN</sequence>
<gene>
    <name evidence="2" type="ORF">SAMN05444277_105258</name>
</gene>
<dbReference type="InterPro" id="IPR008969">
    <property type="entry name" value="CarboxyPept-like_regulatory"/>
</dbReference>
<dbReference type="AlphaFoldDB" id="A0A1I5VY89"/>
<dbReference type="RefSeq" id="WP_177191880.1">
    <property type="nucleotide sequence ID" value="NZ_FOXQ01000005.1"/>
</dbReference>
<name>A0A1I5VY89_9BACT</name>
<evidence type="ECO:0000313" key="2">
    <source>
        <dbReference type="EMBL" id="SFQ12439.1"/>
    </source>
</evidence>
<keyword evidence="1" id="KW-0732">Signal</keyword>
<reference evidence="2 3" key="1">
    <citation type="submission" date="2016-10" db="EMBL/GenBank/DDBJ databases">
        <authorList>
            <person name="de Groot N.N."/>
        </authorList>
    </citation>
    <scope>NUCLEOTIDE SEQUENCE [LARGE SCALE GENOMIC DNA]</scope>
    <source>
        <strain evidence="2 3">DSM 28286</strain>
    </source>
</reference>
<evidence type="ECO:0000256" key="1">
    <source>
        <dbReference type="SAM" id="SignalP"/>
    </source>
</evidence>
<accession>A0A1I5VY89</accession>
<dbReference type="STRING" id="1465490.SAMN05444277_105258"/>
<dbReference type="SUPFAM" id="SSF49464">
    <property type="entry name" value="Carboxypeptidase regulatory domain-like"/>
    <property type="match status" value="1"/>
</dbReference>
<feature type="signal peptide" evidence="1">
    <location>
        <begin position="1"/>
        <end position="20"/>
    </location>
</feature>
<dbReference type="EMBL" id="FOXQ01000005">
    <property type="protein sequence ID" value="SFQ12439.1"/>
    <property type="molecule type" value="Genomic_DNA"/>
</dbReference>